<gene>
    <name evidence="10" type="ORF">PR048_010570</name>
</gene>
<dbReference type="EC" id="3.2.1.52" evidence="7"/>
<evidence type="ECO:0000256" key="3">
    <source>
        <dbReference type="ARBA" id="ARBA00022729"/>
    </source>
</evidence>
<evidence type="ECO:0000256" key="7">
    <source>
        <dbReference type="PIRNR" id="PIRNR001093"/>
    </source>
</evidence>
<feature type="domain" description="Glycoside hydrolase family 20 catalytic" evidence="8">
    <location>
        <begin position="288"/>
        <end position="632"/>
    </location>
</feature>
<dbReference type="InterPro" id="IPR015883">
    <property type="entry name" value="Glyco_hydro_20_cat"/>
</dbReference>
<comment type="catalytic activity">
    <reaction evidence="1 7">
        <text>Hydrolysis of terminal non-reducing N-acetyl-D-hexosamine residues in N-acetyl-beta-D-hexosaminides.</text>
        <dbReference type="EC" id="3.2.1.52"/>
    </reaction>
</comment>
<evidence type="ECO:0000256" key="6">
    <source>
        <dbReference type="ARBA" id="ARBA00023295"/>
    </source>
</evidence>
<dbReference type="EMBL" id="JARBHB010000003">
    <property type="protein sequence ID" value="KAJ8891061.1"/>
    <property type="molecule type" value="Genomic_DNA"/>
</dbReference>
<evidence type="ECO:0000259" key="9">
    <source>
        <dbReference type="Pfam" id="PF14845"/>
    </source>
</evidence>
<name>A0ABQ9I347_9NEOP</name>
<keyword evidence="6 7" id="KW-0326">Glycosidase</keyword>
<evidence type="ECO:0000256" key="1">
    <source>
        <dbReference type="ARBA" id="ARBA00001231"/>
    </source>
</evidence>
<feature type="domain" description="Beta-hexosaminidase eukaryotic type N-terminal" evidence="9">
    <location>
        <begin position="139"/>
        <end position="264"/>
    </location>
</feature>
<dbReference type="InterPro" id="IPR025705">
    <property type="entry name" value="Beta_hexosaminidase_sua/sub"/>
</dbReference>
<comment type="caution">
    <text evidence="10">The sequence shown here is derived from an EMBL/GenBank/DDBJ whole genome shotgun (WGS) entry which is preliminary data.</text>
</comment>
<dbReference type="Gene3D" id="3.30.379.10">
    <property type="entry name" value="Chitobiase/beta-hexosaminidase domain 2-like"/>
    <property type="match status" value="1"/>
</dbReference>
<dbReference type="SUPFAM" id="SSF51445">
    <property type="entry name" value="(Trans)glycosidases"/>
    <property type="match status" value="1"/>
</dbReference>
<dbReference type="PANTHER" id="PTHR22600">
    <property type="entry name" value="BETA-HEXOSAMINIDASE"/>
    <property type="match status" value="1"/>
</dbReference>
<protein>
    <recommendedName>
        <fullName evidence="7">Beta-hexosaminidase</fullName>
        <ecNumber evidence="7">3.2.1.52</ecNumber>
    </recommendedName>
</protein>
<dbReference type="PIRSF" id="PIRSF001093">
    <property type="entry name" value="B-hxosamndse_ab_euk"/>
    <property type="match status" value="1"/>
</dbReference>
<evidence type="ECO:0000313" key="10">
    <source>
        <dbReference type="EMBL" id="KAJ8891061.1"/>
    </source>
</evidence>
<evidence type="ECO:0000256" key="5">
    <source>
        <dbReference type="ARBA" id="ARBA00023180"/>
    </source>
</evidence>
<evidence type="ECO:0000256" key="2">
    <source>
        <dbReference type="ARBA" id="ARBA00006285"/>
    </source>
</evidence>
<keyword evidence="3" id="KW-0732">Signal</keyword>
<keyword evidence="11" id="KW-1185">Reference proteome</keyword>
<evidence type="ECO:0000313" key="11">
    <source>
        <dbReference type="Proteomes" id="UP001159363"/>
    </source>
</evidence>
<evidence type="ECO:0000259" key="8">
    <source>
        <dbReference type="Pfam" id="PF00728"/>
    </source>
</evidence>
<dbReference type="InterPro" id="IPR017853">
    <property type="entry name" value="GH"/>
</dbReference>
<reference evidence="10 11" key="1">
    <citation type="submission" date="2023-02" db="EMBL/GenBank/DDBJ databases">
        <title>LHISI_Scaffold_Assembly.</title>
        <authorList>
            <person name="Stuart O.P."/>
            <person name="Cleave R."/>
            <person name="Magrath M.J.L."/>
            <person name="Mikheyev A.S."/>
        </authorList>
    </citation>
    <scope>NUCLEOTIDE SEQUENCE [LARGE SCALE GENOMIC DNA]</scope>
    <source>
        <strain evidence="10">Daus_M_001</strain>
        <tissue evidence="10">Leg muscle</tissue>
    </source>
</reference>
<dbReference type="Proteomes" id="UP001159363">
    <property type="component" value="Chromosome 3"/>
</dbReference>
<keyword evidence="4 7" id="KW-0378">Hydrolase</keyword>
<comment type="similarity">
    <text evidence="2 7">Belongs to the glycosyl hydrolase 20 family.</text>
</comment>
<evidence type="ECO:0000256" key="4">
    <source>
        <dbReference type="ARBA" id="ARBA00022801"/>
    </source>
</evidence>
<organism evidence="10 11">
    <name type="scientific">Dryococelus australis</name>
    <dbReference type="NCBI Taxonomy" id="614101"/>
    <lineage>
        <taxon>Eukaryota</taxon>
        <taxon>Metazoa</taxon>
        <taxon>Ecdysozoa</taxon>
        <taxon>Arthropoda</taxon>
        <taxon>Hexapoda</taxon>
        <taxon>Insecta</taxon>
        <taxon>Pterygota</taxon>
        <taxon>Neoptera</taxon>
        <taxon>Polyneoptera</taxon>
        <taxon>Phasmatodea</taxon>
        <taxon>Verophasmatodea</taxon>
        <taxon>Anareolatae</taxon>
        <taxon>Phasmatidae</taxon>
        <taxon>Eurycanthinae</taxon>
        <taxon>Dryococelus</taxon>
    </lineage>
</organism>
<dbReference type="InterPro" id="IPR029019">
    <property type="entry name" value="HEX_eukaryotic_N"/>
</dbReference>
<proteinExistence type="inferred from homology"/>
<dbReference type="Gene3D" id="3.20.20.80">
    <property type="entry name" value="Glycosidases"/>
    <property type="match status" value="1"/>
</dbReference>
<keyword evidence="5" id="KW-0325">Glycoprotein</keyword>
<dbReference type="SUPFAM" id="SSF55545">
    <property type="entry name" value="beta-N-acetylhexosaminidase-like domain"/>
    <property type="match status" value="1"/>
</dbReference>
<dbReference type="Pfam" id="PF14845">
    <property type="entry name" value="Glycohydro_20b2"/>
    <property type="match status" value="1"/>
</dbReference>
<sequence>MGSPGEGSSGTAKIHCLTHGMVARGMATNPRGCPANTRREHARQSGCCYSRMRWPYKISAMGLCHHAVVVAAFFLARCATEEILVMQVGKHDAAPPATTPVWTWECHSEHCEKLLLAEGAQVAQSLDTCKLLCGKYRTLWPRPTGEVSLGDSVLTISPNSITAELSQTGRQLSPKVNELFRNAAKEFQKNVMNLANGSGPVRSVGRSLLVECSISDTVLSSFKSDTDERYQLQISEASNGRVNASILALNFFGLRHGMETLSQLIIYNDITQELQILSSAHITDSPVFPHRGILLDTARNFISVDSIKRTLDGMAATKLNTFHWHITDSHSFPFQSSSYPQLSQYGAYTPRKVYTPEDIRSVVEYARVRGVRVVPEFDAPAHVGEGWQWAGPNVTVCVKAEPWHSYCVEPPCGQLNPTSDKVYEILAGIYHDMFELFDSDIFHMEEMSSEQIVHWLHSRQFGREESGFLELWDHFQTKALAEVVKANDGQSLPIVMWTSGLTHKGHVERYLNPSTYIIQIWTTGTDSLIGELVNKGYRIILSNYDALYFDCGFGAWVGEGNNWCSPYIGWQKVYMNSPYNILSNLGVTLDVNTAKLILGSEATLWTEQVDDASVDGRLWPRSSAMAERLWSNPPEGWQDAESRLLHHRERLVQRGVQAEALEPLWCLQNHGYCYL</sequence>
<dbReference type="Pfam" id="PF00728">
    <property type="entry name" value="Glyco_hydro_20"/>
    <property type="match status" value="1"/>
</dbReference>
<dbReference type="InterPro" id="IPR029018">
    <property type="entry name" value="Hex-like_dom2"/>
</dbReference>
<dbReference type="CDD" id="cd06562">
    <property type="entry name" value="GH20_HexA_HexB-like"/>
    <property type="match status" value="1"/>
</dbReference>
<dbReference type="PANTHER" id="PTHR22600:SF26">
    <property type="entry name" value="BETA-N-ACETYLHEXOSAMINIDASE"/>
    <property type="match status" value="1"/>
</dbReference>
<dbReference type="PRINTS" id="PR00738">
    <property type="entry name" value="GLHYDRLASE20"/>
</dbReference>
<accession>A0ABQ9I347</accession>